<proteinExistence type="inferred from homology"/>
<evidence type="ECO:0000256" key="1">
    <source>
        <dbReference type="ARBA" id="ARBA00001932"/>
    </source>
</evidence>
<dbReference type="SUPFAM" id="SSF48173">
    <property type="entry name" value="Cryptochrome/photolyase FAD-binding domain"/>
    <property type="match status" value="1"/>
</dbReference>
<evidence type="ECO:0000256" key="7">
    <source>
        <dbReference type="ARBA" id="ARBA00022763"/>
    </source>
</evidence>
<dbReference type="GO" id="GO:0003904">
    <property type="term" value="F:deoxyribodipyrimidine photo-lyase activity"/>
    <property type="evidence" value="ECO:0007669"/>
    <property type="project" value="UniProtKB-EC"/>
</dbReference>
<evidence type="ECO:0000256" key="3">
    <source>
        <dbReference type="ARBA" id="ARBA00006409"/>
    </source>
</evidence>
<dbReference type="GO" id="GO:0000719">
    <property type="term" value="P:photoreactive repair"/>
    <property type="evidence" value="ECO:0007669"/>
    <property type="project" value="TreeGrafter"/>
</dbReference>
<comment type="cofactor">
    <cofactor evidence="1">
        <name>(6R)-5,10-methylene-5,6,7,8-tetrahydrofolate</name>
        <dbReference type="ChEBI" id="CHEBI:15636"/>
    </cofactor>
</comment>
<dbReference type="InterPro" id="IPR006050">
    <property type="entry name" value="DNA_photolyase_N"/>
</dbReference>
<evidence type="ECO:0000313" key="15">
    <source>
        <dbReference type="EMBL" id="KAA5542627.1"/>
    </source>
</evidence>
<evidence type="ECO:0000256" key="6">
    <source>
        <dbReference type="ARBA" id="ARBA00022630"/>
    </source>
</evidence>
<keyword evidence="6" id="KW-0285">Flavoprotein</keyword>
<evidence type="ECO:0000256" key="4">
    <source>
        <dbReference type="ARBA" id="ARBA00013149"/>
    </source>
</evidence>
<keyword evidence="9" id="KW-0238">DNA-binding</keyword>
<sequence>MSSKKIHPDRIQTLNDRDVCDGEYTLYWMQHSQRAEFNHALEFAIQRANDNGQRLLVAFGLTENYPDANLRHYHFMLQGLRETAAALSRRKIAFCLRLGNPDEVAVELSKRAGEVICDRGYLRHHRRWRETLAKHAPCRVWQVETDAIVPVEKASDKREYAARTIRSKLQDAADEYLVDLTPTSLDKDSSALSVSGEDPSSFERLLDRMQIDQSVKPVAEWSGGTAQARSRLQSFIDEKICEYGDRTAVVDSNASLLSPYLHLGQISPVKVALEVNSWKGPRDAKDEFIEELLVRRELAINFVYYEKDYDSLKCLPDWAAETLQQHEADERPHHFTARELEQAKTEDVAWNACMTEMRCRGYLHNHLRMYWGKKIIEWTNTTDHAYRTALELNNKYFYDGRDANSYANVLWLFGLHDRAHQERDVFGKVRYMSAGGLDRKIDVDAYVESVNSRYPSDQA</sequence>
<dbReference type="SUPFAM" id="SSF52425">
    <property type="entry name" value="Cryptochrome/photolyase, N-terminal domain"/>
    <property type="match status" value="1"/>
</dbReference>
<dbReference type="Gene3D" id="3.40.50.620">
    <property type="entry name" value="HUPs"/>
    <property type="match status" value="1"/>
</dbReference>
<reference evidence="15 16" key="1">
    <citation type="submission" date="2019-08" db="EMBL/GenBank/DDBJ databases">
        <authorList>
            <person name="Dhanesh K."/>
            <person name="Kumar G."/>
            <person name="Sasikala C."/>
            <person name="Venkata Ramana C."/>
        </authorList>
    </citation>
    <scope>NUCLEOTIDE SEQUENCE [LARGE SCALE GENOMIC DNA]</scope>
    <source>
        <strain evidence="15 16">JC645</strain>
    </source>
</reference>
<feature type="domain" description="Photolyase/cryptochrome alpha/beta" evidence="14">
    <location>
        <begin position="23"/>
        <end position="151"/>
    </location>
</feature>
<evidence type="ECO:0000256" key="8">
    <source>
        <dbReference type="ARBA" id="ARBA00022827"/>
    </source>
</evidence>
<name>A0A5M6D532_9BACT</name>
<dbReference type="GO" id="GO:0003677">
    <property type="term" value="F:DNA binding"/>
    <property type="evidence" value="ECO:0007669"/>
    <property type="project" value="UniProtKB-KW"/>
</dbReference>
<dbReference type="AlphaFoldDB" id="A0A5M6D532"/>
<dbReference type="FunFam" id="1.10.579.10:FF:000002">
    <property type="entry name" value="Deoxyribodipyrimidine photolyase"/>
    <property type="match status" value="1"/>
</dbReference>
<comment type="cofactor">
    <cofactor evidence="2">
        <name>FAD</name>
        <dbReference type="ChEBI" id="CHEBI:57692"/>
    </cofactor>
</comment>
<evidence type="ECO:0000259" key="14">
    <source>
        <dbReference type="PROSITE" id="PS51645"/>
    </source>
</evidence>
<dbReference type="PANTHER" id="PTHR10211:SF0">
    <property type="entry name" value="DEOXYRIBODIPYRIMIDINE PHOTO-LYASE"/>
    <property type="match status" value="1"/>
</dbReference>
<dbReference type="Proteomes" id="UP000324479">
    <property type="component" value="Unassembled WGS sequence"/>
</dbReference>
<evidence type="ECO:0000313" key="16">
    <source>
        <dbReference type="Proteomes" id="UP000324479"/>
    </source>
</evidence>
<gene>
    <name evidence="15" type="ORF">FYK55_13920</name>
</gene>
<evidence type="ECO:0000256" key="13">
    <source>
        <dbReference type="ARBA" id="ARBA00033999"/>
    </source>
</evidence>
<dbReference type="Gene3D" id="1.10.579.10">
    <property type="entry name" value="DNA Cyclobutane Dipyrimidine Photolyase, subunit A, domain 3"/>
    <property type="match status" value="1"/>
</dbReference>
<keyword evidence="11 15" id="KW-0456">Lyase</keyword>
<evidence type="ECO:0000256" key="10">
    <source>
        <dbReference type="ARBA" id="ARBA00023204"/>
    </source>
</evidence>
<keyword evidence="16" id="KW-1185">Reference proteome</keyword>
<evidence type="ECO:0000256" key="12">
    <source>
        <dbReference type="ARBA" id="ARBA00031671"/>
    </source>
</evidence>
<dbReference type="PANTHER" id="PTHR10211">
    <property type="entry name" value="DEOXYRIBODIPYRIMIDINE PHOTOLYASE"/>
    <property type="match status" value="1"/>
</dbReference>
<evidence type="ECO:0000256" key="2">
    <source>
        <dbReference type="ARBA" id="ARBA00001974"/>
    </source>
</evidence>
<dbReference type="InterPro" id="IPR036155">
    <property type="entry name" value="Crypto/Photolyase_N_sf"/>
</dbReference>
<dbReference type="InterPro" id="IPR036134">
    <property type="entry name" value="Crypto/Photolyase_FAD-like_sf"/>
</dbReference>
<organism evidence="15 16">
    <name type="scientific">Roseiconus nitratireducens</name>
    <dbReference type="NCBI Taxonomy" id="2605748"/>
    <lineage>
        <taxon>Bacteria</taxon>
        <taxon>Pseudomonadati</taxon>
        <taxon>Planctomycetota</taxon>
        <taxon>Planctomycetia</taxon>
        <taxon>Pirellulales</taxon>
        <taxon>Pirellulaceae</taxon>
        <taxon>Roseiconus</taxon>
    </lineage>
</organism>
<dbReference type="PROSITE" id="PS01083">
    <property type="entry name" value="DNA_PHOTOLYASES_2_1"/>
    <property type="match status" value="1"/>
</dbReference>
<dbReference type="Pfam" id="PF00875">
    <property type="entry name" value="DNA_photolyase"/>
    <property type="match status" value="1"/>
</dbReference>
<dbReference type="InterPro" id="IPR032673">
    <property type="entry name" value="DNA_photolyase_2_CS"/>
</dbReference>
<keyword evidence="10" id="KW-0234">DNA repair</keyword>
<dbReference type="RefSeq" id="WP_150077044.1">
    <property type="nucleotide sequence ID" value="NZ_VWOX01000007.1"/>
</dbReference>
<evidence type="ECO:0000256" key="11">
    <source>
        <dbReference type="ARBA" id="ARBA00023239"/>
    </source>
</evidence>
<dbReference type="PROSITE" id="PS51645">
    <property type="entry name" value="PHR_CRY_ALPHA_BETA"/>
    <property type="match status" value="1"/>
</dbReference>
<dbReference type="InterPro" id="IPR052219">
    <property type="entry name" value="Photolyase_Class-2"/>
</dbReference>
<dbReference type="EC" id="4.1.99.3" evidence="4"/>
<comment type="similarity">
    <text evidence="3">Belongs to the DNA photolyase class-2 family.</text>
</comment>
<keyword evidence="7" id="KW-0227">DNA damage</keyword>
<comment type="caution">
    <text evidence="15">The sequence shown here is derived from an EMBL/GenBank/DDBJ whole genome shotgun (WGS) entry which is preliminary data.</text>
</comment>
<evidence type="ECO:0000256" key="9">
    <source>
        <dbReference type="ARBA" id="ARBA00023125"/>
    </source>
</evidence>
<dbReference type="EMBL" id="VWOX01000007">
    <property type="protein sequence ID" value="KAA5542627.1"/>
    <property type="molecule type" value="Genomic_DNA"/>
</dbReference>
<keyword evidence="8" id="KW-0274">FAD</keyword>
<comment type="catalytic activity">
    <reaction evidence="13">
        <text>cyclobutadipyrimidine (in DNA) = 2 pyrimidine residues (in DNA).</text>
        <dbReference type="EC" id="4.1.99.3"/>
    </reaction>
</comment>
<accession>A0A5M6D532</accession>
<dbReference type="InterPro" id="IPR014729">
    <property type="entry name" value="Rossmann-like_a/b/a_fold"/>
</dbReference>
<dbReference type="Gene3D" id="1.25.40.80">
    <property type="match status" value="1"/>
</dbReference>
<protein>
    <recommendedName>
        <fullName evidence="5">Deoxyribodipyrimidine photo-lyase</fullName>
        <ecNumber evidence="4">4.1.99.3</ecNumber>
    </recommendedName>
    <alternativeName>
        <fullName evidence="12">DNA photolyase</fullName>
    </alternativeName>
</protein>
<evidence type="ECO:0000256" key="5">
    <source>
        <dbReference type="ARBA" id="ARBA00014046"/>
    </source>
</evidence>